<dbReference type="AlphaFoldDB" id="A0A1X9LKT7"/>
<comment type="cofactor">
    <cofactor evidence="13">
        <name>Mg(2+)</name>
        <dbReference type="ChEBI" id="CHEBI:18420"/>
    </cofactor>
</comment>
<evidence type="ECO:0000256" key="3">
    <source>
        <dbReference type="ARBA" id="ARBA00008621"/>
    </source>
</evidence>
<accession>A0A1X9LKT7</accession>
<evidence type="ECO:0000313" key="14">
    <source>
        <dbReference type="EMBL" id="ARJ04551.1"/>
    </source>
</evidence>
<evidence type="ECO:0000256" key="6">
    <source>
        <dbReference type="ARBA" id="ARBA00012947"/>
    </source>
</evidence>
<comment type="catalytic activity">
    <reaction evidence="1">
        <text>4-hydroxy-4-methyl-2-oxoglutarate = 2 pyruvate</text>
        <dbReference type="Rhea" id="RHEA:22748"/>
        <dbReference type="ChEBI" id="CHEBI:15361"/>
        <dbReference type="ChEBI" id="CHEBI:58276"/>
        <dbReference type="EC" id="4.1.3.17"/>
    </reaction>
</comment>
<evidence type="ECO:0000256" key="9">
    <source>
        <dbReference type="ARBA" id="ARBA00029596"/>
    </source>
</evidence>
<keyword evidence="13" id="KW-0460">Magnesium</keyword>
<comment type="cofactor">
    <cofactor evidence="2">
        <name>a divalent metal cation</name>
        <dbReference type="ChEBI" id="CHEBI:60240"/>
    </cofactor>
</comment>
<dbReference type="STRING" id="1619308.B5808_04410"/>
<evidence type="ECO:0000256" key="7">
    <source>
        <dbReference type="ARBA" id="ARBA00016549"/>
    </source>
</evidence>
<evidence type="ECO:0000256" key="5">
    <source>
        <dbReference type="ARBA" id="ARBA00012213"/>
    </source>
</evidence>
<dbReference type="Proteomes" id="UP000192775">
    <property type="component" value="Chromosome"/>
</dbReference>
<proteinExistence type="inferred from homology"/>
<keyword evidence="13" id="KW-0479">Metal-binding</keyword>
<dbReference type="GO" id="GO:0008948">
    <property type="term" value="F:oxaloacetate decarboxylase activity"/>
    <property type="evidence" value="ECO:0007669"/>
    <property type="project" value="UniProtKB-EC"/>
</dbReference>
<protein>
    <recommendedName>
        <fullName evidence="7">Putative 4-hydroxy-4-methyl-2-oxoglutarate aldolase</fullName>
        <ecNumber evidence="6">4.1.1.112</ecNumber>
        <ecNumber evidence="5">4.1.3.17</ecNumber>
    </recommendedName>
    <alternativeName>
        <fullName evidence="11">Oxaloacetate decarboxylase</fullName>
    </alternativeName>
    <alternativeName>
        <fullName evidence="9">Regulator of ribonuclease activity homolog</fullName>
    </alternativeName>
    <alternativeName>
        <fullName evidence="10">RraA-like protein</fullName>
    </alternativeName>
</protein>
<feature type="binding site" evidence="13">
    <location>
        <position position="147"/>
    </location>
    <ligand>
        <name>substrate</name>
    </ligand>
</feature>
<organism evidence="14 15">
    <name type="scientific">Cnuibacter physcomitrellae</name>
    <dbReference type="NCBI Taxonomy" id="1619308"/>
    <lineage>
        <taxon>Bacteria</taxon>
        <taxon>Bacillati</taxon>
        <taxon>Actinomycetota</taxon>
        <taxon>Actinomycetes</taxon>
        <taxon>Micrococcales</taxon>
        <taxon>Microbacteriaceae</taxon>
        <taxon>Cnuibacter</taxon>
    </lineage>
</organism>
<sequence>MTDTTGALPHPDFTLPVRGDAYRRADADTLAGFDTITSATACAKLHGMGITRSWVDGPVPLSPGQRVVGSAITLQFMPQREDLASGLGQEYVERHTALWAVLEQVQPGDVLVIQAYGSRFSGCIGDILARYFLRKGGAGIVVDGRIRDAARIRQLGLPVWSTGTTPHYASQTELFPWAYDVPVAVGGALCMPGDVVIADDDGPVIVPQAMSNDVIDAARDHEEWETFSRRRLDEGARLGDYYPLTPDTREEFEAWRSAQAFAL</sequence>
<keyword evidence="15" id="KW-1185">Reference proteome</keyword>
<comment type="catalytic activity">
    <reaction evidence="12">
        <text>oxaloacetate + H(+) = pyruvate + CO2</text>
        <dbReference type="Rhea" id="RHEA:15641"/>
        <dbReference type="ChEBI" id="CHEBI:15361"/>
        <dbReference type="ChEBI" id="CHEBI:15378"/>
        <dbReference type="ChEBI" id="CHEBI:16452"/>
        <dbReference type="ChEBI" id="CHEBI:16526"/>
        <dbReference type="EC" id="4.1.1.112"/>
    </reaction>
</comment>
<dbReference type="SUPFAM" id="SSF89562">
    <property type="entry name" value="RraA-like"/>
    <property type="match status" value="1"/>
</dbReference>
<dbReference type="Pfam" id="PF03737">
    <property type="entry name" value="RraA-like"/>
    <property type="match status" value="1"/>
</dbReference>
<dbReference type="PANTHER" id="PTHR33254:SF4">
    <property type="entry name" value="4-HYDROXY-4-METHYL-2-OXOGLUTARATE ALDOLASE 3-RELATED"/>
    <property type="match status" value="1"/>
</dbReference>
<evidence type="ECO:0000313" key="15">
    <source>
        <dbReference type="Proteomes" id="UP000192775"/>
    </source>
</evidence>
<dbReference type="EC" id="4.1.3.17" evidence="5"/>
<reference evidence="14 15" key="1">
    <citation type="submission" date="2017-04" db="EMBL/GenBank/DDBJ databases">
        <authorList>
            <person name="Afonso C.L."/>
            <person name="Miller P.J."/>
            <person name="Scott M.A."/>
            <person name="Spackman E."/>
            <person name="Goraichik I."/>
            <person name="Dimitrov K.M."/>
            <person name="Suarez D.L."/>
            <person name="Swayne D.E."/>
        </authorList>
    </citation>
    <scope>NUCLEOTIDE SEQUENCE [LARGE SCALE GENOMIC DNA]</scope>
    <source>
        <strain evidence="15">XA(T)</strain>
    </source>
</reference>
<evidence type="ECO:0000256" key="2">
    <source>
        <dbReference type="ARBA" id="ARBA00001968"/>
    </source>
</evidence>
<gene>
    <name evidence="14" type="ORF">B5808_04410</name>
</gene>
<feature type="binding site" evidence="13">
    <location>
        <begin position="125"/>
        <end position="128"/>
    </location>
    <ligand>
        <name>substrate</name>
    </ligand>
</feature>
<evidence type="ECO:0000256" key="1">
    <source>
        <dbReference type="ARBA" id="ARBA00001342"/>
    </source>
</evidence>
<dbReference type="CDD" id="cd16841">
    <property type="entry name" value="RraA_family"/>
    <property type="match status" value="1"/>
</dbReference>
<dbReference type="EMBL" id="CP020715">
    <property type="protein sequence ID" value="ARJ04551.1"/>
    <property type="molecule type" value="Genomic_DNA"/>
</dbReference>
<dbReference type="RefSeq" id="WP_085018692.1">
    <property type="nucleotide sequence ID" value="NZ_BMHD01000001.1"/>
</dbReference>
<dbReference type="EC" id="4.1.1.112" evidence="6"/>
<evidence type="ECO:0000256" key="12">
    <source>
        <dbReference type="ARBA" id="ARBA00047973"/>
    </source>
</evidence>
<evidence type="ECO:0000256" key="8">
    <source>
        <dbReference type="ARBA" id="ARBA00025046"/>
    </source>
</evidence>
<evidence type="ECO:0000256" key="13">
    <source>
        <dbReference type="PIRSR" id="PIRSR605493-1"/>
    </source>
</evidence>
<dbReference type="KEGG" id="cphy:B5808_04410"/>
<dbReference type="InterPro" id="IPR005493">
    <property type="entry name" value="RraA/RraA-like"/>
</dbReference>
<name>A0A1X9LKT7_9MICO</name>
<dbReference type="NCBIfam" id="NF006093">
    <property type="entry name" value="PRK08245.1"/>
    <property type="match status" value="1"/>
</dbReference>
<evidence type="ECO:0000256" key="11">
    <source>
        <dbReference type="ARBA" id="ARBA00032305"/>
    </source>
</evidence>
<dbReference type="PANTHER" id="PTHR33254">
    <property type="entry name" value="4-HYDROXY-4-METHYL-2-OXOGLUTARATE ALDOLASE 3-RELATED"/>
    <property type="match status" value="1"/>
</dbReference>
<dbReference type="InterPro" id="IPR036704">
    <property type="entry name" value="RraA/RraA-like_sf"/>
</dbReference>
<dbReference type="Gene3D" id="3.50.30.40">
    <property type="entry name" value="Ribonuclease E inhibitor RraA/RraA-like"/>
    <property type="match status" value="1"/>
</dbReference>
<evidence type="ECO:0000256" key="10">
    <source>
        <dbReference type="ARBA" id="ARBA00030169"/>
    </source>
</evidence>
<comment type="function">
    <text evidence="8">Catalyzes the aldol cleavage of 4-hydroxy-4-methyl-2-oxoglutarate (HMG) into 2 molecules of pyruvate. Also contains a secondary oxaloacetate (OAA) decarboxylase activity due to the common pyruvate enolate transition state formed following C-C bond cleavage in the retro-aldol and decarboxylation reactions.</text>
</comment>
<comment type="subunit">
    <text evidence="4">Homotrimer.</text>
</comment>
<evidence type="ECO:0000256" key="4">
    <source>
        <dbReference type="ARBA" id="ARBA00011233"/>
    </source>
</evidence>
<feature type="binding site" evidence="13">
    <location>
        <position position="148"/>
    </location>
    <ligand>
        <name>Mg(2+)</name>
        <dbReference type="ChEBI" id="CHEBI:18420"/>
    </ligand>
</feature>
<comment type="similarity">
    <text evidence="3">Belongs to the class II aldolase/RraA-like family.</text>
</comment>
<dbReference type="GO" id="GO:0046872">
    <property type="term" value="F:metal ion binding"/>
    <property type="evidence" value="ECO:0007669"/>
    <property type="project" value="UniProtKB-KW"/>
</dbReference>
<dbReference type="GO" id="GO:0047443">
    <property type="term" value="F:4-hydroxy-4-methyl-2-oxoglutarate aldolase activity"/>
    <property type="evidence" value="ECO:0007669"/>
    <property type="project" value="UniProtKB-EC"/>
</dbReference>